<feature type="binding site" evidence="12">
    <location>
        <begin position="119"/>
        <end position="123"/>
    </location>
    <ligand>
        <name>UDP-N-acetyl-alpha-D-glucosamine</name>
        <dbReference type="ChEBI" id="CHEBI:57705"/>
    </ligand>
</feature>
<dbReference type="GO" id="GO:0008760">
    <property type="term" value="F:UDP-N-acetylglucosamine 1-carboxyvinyltransferase activity"/>
    <property type="evidence" value="ECO:0007669"/>
    <property type="project" value="UniProtKB-EC"/>
</dbReference>
<dbReference type="SUPFAM" id="SSF55205">
    <property type="entry name" value="EPT/RTPC-like"/>
    <property type="match status" value="1"/>
</dbReference>
<dbReference type="InterPro" id="IPR013792">
    <property type="entry name" value="RNA3'P_cycl/enolpyr_Trfase_a/b"/>
</dbReference>
<keyword evidence="9 12" id="KW-0961">Cell wall biogenesis/degradation</keyword>
<dbReference type="PANTHER" id="PTHR43783">
    <property type="entry name" value="UDP-N-ACETYLGLUCOSAMINE 1-CARBOXYVINYLTRANSFERASE"/>
    <property type="match status" value="1"/>
</dbReference>
<dbReference type="EMBL" id="JBBMFJ010000018">
    <property type="protein sequence ID" value="MEQ2563413.1"/>
    <property type="molecule type" value="Genomic_DNA"/>
</dbReference>
<feature type="binding site" evidence="12">
    <location>
        <begin position="20"/>
        <end position="21"/>
    </location>
    <ligand>
        <name>phosphoenolpyruvate</name>
        <dbReference type="ChEBI" id="CHEBI:58702"/>
    </ligand>
</feature>
<keyword evidence="8 12" id="KW-0131">Cell cycle</keyword>
<feature type="active site" description="Proton donor" evidence="12">
    <location>
        <position position="114"/>
    </location>
</feature>
<name>A0ABV1HP86_9FIRM</name>
<sequence>MLRIEGLHSLEGSIKIQGSKNGVLPVMAASLLHNGTTVLEHIPKIQDVFCMLGILNALGAECRLEGNRLYISAATLSSAEIPEALAGQMRSSVMLLGPLLARLGRVETSLPGGCRIGKRPVDLHIRGLEALGAAVRIEENRIRAEAPPAGLLGANIHLPYPSVGATENILMAAAGARGETVLTGAAREPEIGILCSFLKTMGVSVEGAGSSVIRVRGSGGFQDSRFLLPGDRIVAGTYLGAVLCAGGHVLLEQAPAEHMGKTLWTAKQMGARLEPVEQGIWVSMRGRPRPVQIETGPYPEFPTDMQSVMMAAAALADGTSHIRENVFENRFCVAKELQKLGAHIIIEDKFAQVSGVEALKGTSVMAEDLRGGAALAAACLAAEGTSLLGGYEHIRRGYEDICRDLAGAGARIELLSQAENSFSDDRRKETDGIWIRQEKNGDPSGSGISAACGHSGRVLHPDPGDQGYGK</sequence>
<comment type="similarity">
    <text evidence="10 12">Belongs to the EPSP synthase family. MurA subfamily.</text>
</comment>
<dbReference type="InterPro" id="IPR005750">
    <property type="entry name" value="UDP_GlcNAc_COvinyl_MurA"/>
</dbReference>
<dbReference type="InterPro" id="IPR036968">
    <property type="entry name" value="Enolpyruvate_Tfrase_sf"/>
</dbReference>
<keyword evidence="12" id="KW-0670">Pyruvate</keyword>
<evidence type="ECO:0000256" key="7">
    <source>
        <dbReference type="ARBA" id="ARBA00022984"/>
    </source>
</evidence>
<proteinExistence type="inferred from homology"/>
<evidence type="ECO:0000256" key="11">
    <source>
        <dbReference type="ARBA" id="ARBA00047527"/>
    </source>
</evidence>
<keyword evidence="3 12" id="KW-0963">Cytoplasm</keyword>
<keyword evidence="6 12" id="KW-0133">Cell shape</keyword>
<dbReference type="NCBIfam" id="TIGR01072">
    <property type="entry name" value="murA"/>
    <property type="match status" value="1"/>
</dbReference>
<feature type="binding site" evidence="12">
    <location>
        <position position="326"/>
    </location>
    <ligand>
        <name>UDP-N-acetyl-alpha-D-glucosamine</name>
        <dbReference type="ChEBI" id="CHEBI:57705"/>
    </ligand>
</feature>
<keyword evidence="4 12" id="KW-0132">Cell division</keyword>
<feature type="binding site" evidence="12">
    <location>
        <position position="304"/>
    </location>
    <ligand>
        <name>UDP-N-acetyl-alpha-D-glucosamine</name>
        <dbReference type="ChEBI" id="CHEBI:57705"/>
    </ligand>
</feature>
<evidence type="ECO:0000256" key="2">
    <source>
        <dbReference type="ARBA" id="ARBA00004752"/>
    </source>
</evidence>
<comment type="pathway">
    <text evidence="2 12">Cell wall biogenesis; peptidoglycan biosynthesis.</text>
</comment>
<evidence type="ECO:0000256" key="10">
    <source>
        <dbReference type="ARBA" id="ARBA00038367"/>
    </source>
</evidence>
<evidence type="ECO:0000256" key="1">
    <source>
        <dbReference type="ARBA" id="ARBA00004496"/>
    </source>
</evidence>
<dbReference type="Proteomes" id="UP001437460">
    <property type="component" value="Unassembled WGS sequence"/>
</dbReference>
<dbReference type="NCBIfam" id="NF006873">
    <property type="entry name" value="PRK09369.1"/>
    <property type="match status" value="1"/>
</dbReference>
<feature type="binding site" evidence="12">
    <location>
        <position position="90"/>
    </location>
    <ligand>
        <name>UDP-N-acetyl-alpha-D-glucosamine</name>
        <dbReference type="ChEBI" id="CHEBI:57705"/>
    </ligand>
</feature>
<evidence type="ECO:0000313" key="16">
    <source>
        <dbReference type="Proteomes" id="UP001437460"/>
    </source>
</evidence>
<evidence type="ECO:0000256" key="12">
    <source>
        <dbReference type="HAMAP-Rule" id="MF_00111"/>
    </source>
</evidence>
<dbReference type="InterPro" id="IPR050068">
    <property type="entry name" value="MurA_subfamily"/>
</dbReference>
<evidence type="ECO:0000256" key="6">
    <source>
        <dbReference type="ARBA" id="ARBA00022960"/>
    </source>
</evidence>
<evidence type="ECO:0000256" key="3">
    <source>
        <dbReference type="ARBA" id="ARBA00022490"/>
    </source>
</evidence>
<gene>
    <name evidence="12 15" type="primary">murA</name>
    <name evidence="15" type="ORF">WMO41_09635</name>
</gene>
<evidence type="ECO:0000256" key="8">
    <source>
        <dbReference type="ARBA" id="ARBA00023306"/>
    </source>
</evidence>
<keyword evidence="16" id="KW-1185">Reference proteome</keyword>
<comment type="catalytic activity">
    <reaction evidence="11 12">
        <text>phosphoenolpyruvate + UDP-N-acetyl-alpha-D-glucosamine = UDP-N-acetyl-3-O-(1-carboxyvinyl)-alpha-D-glucosamine + phosphate</text>
        <dbReference type="Rhea" id="RHEA:18681"/>
        <dbReference type="ChEBI" id="CHEBI:43474"/>
        <dbReference type="ChEBI" id="CHEBI:57705"/>
        <dbReference type="ChEBI" id="CHEBI:58702"/>
        <dbReference type="ChEBI" id="CHEBI:68483"/>
        <dbReference type="EC" id="2.5.1.7"/>
    </reaction>
</comment>
<comment type="subcellular location">
    <subcellularLocation>
        <location evidence="1 12">Cytoplasm</location>
    </subcellularLocation>
</comment>
<evidence type="ECO:0000256" key="4">
    <source>
        <dbReference type="ARBA" id="ARBA00022618"/>
    </source>
</evidence>
<accession>A0ABV1HP86</accession>
<keyword evidence="7 12" id="KW-0573">Peptidoglycan synthesis</keyword>
<dbReference type="CDD" id="cd01555">
    <property type="entry name" value="UdpNAET"/>
    <property type="match status" value="1"/>
</dbReference>
<reference evidence="15 16" key="1">
    <citation type="submission" date="2024-03" db="EMBL/GenBank/DDBJ databases">
        <title>Human intestinal bacterial collection.</title>
        <authorList>
            <person name="Pauvert C."/>
            <person name="Hitch T.C.A."/>
            <person name="Clavel T."/>
        </authorList>
    </citation>
    <scope>NUCLEOTIDE SEQUENCE [LARGE SCALE GENOMIC DNA]</scope>
    <source>
        <strain evidence="15 16">CLA-AP-H27</strain>
    </source>
</reference>
<dbReference type="InterPro" id="IPR001986">
    <property type="entry name" value="Enolpyruvate_Tfrase_dom"/>
</dbReference>
<dbReference type="Pfam" id="PF00275">
    <property type="entry name" value="EPSP_synthase"/>
    <property type="match status" value="1"/>
</dbReference>
<comment type="caution">
    <text evidence="12">Lacks conserved residue(s) required for the propagation of feature annotation.</text>
</comment>
<comment type="caution">
    <text evidence="15">The sequence shown here is derived from an EMBL/GenBank/DDBJ whole genome shotgun (WGS) entry which is preliminary data.</text>
</comment>
<dbReference type="HAMAP" id="MF_00111">
    <property type="entry name" value="MurA"/>
    <property type="match status" value="1"/>
</dbReference>
<dbReference type="Gene3D" id="3.65.10.10">
    <property type="entry name" value="Enolpyruvate transferase domain"/>
    <property type="match status" value="2"/>
</dbReference>
<evidence type="ECO:0000313" key="15">
    <source>
        <dbReference type="EMBL" id="MEQ2563413.1"/>
    </source>
</evidence>
<dbReference type="EC" id="2.5.1.7" evidence="12"/>
<organism evidence="15 16">
    <name type="scientific">Ventrimonas faecis</name>
    <dbReference type="NCBI Taxonomy" id="3133170"/>
    <lineage>
        <taxon>Bacteria</taxon>
        <taxon>Bacillati</taxon>
        <taxon>Bacillota</taxon>
        <taxon>Clostridia</taxon>
        <taxon>Lachnospirales</taxon>
        <taxon>Lachnospiraceae</taxon>
        <taxon>Ventrimonas</taxon>
    </lineage>
</organism>
<evidence type="ECO:0000259" key="14">
    <source>
        <dbReference type="Pfam" id="PF00275"/>
    </source>
</evidence>
<evidence type="ECO:0000256" key="13">
    <source>
        <dbReference type="SAM" id="MobiDB-lite"/>
    </source>
</evidence>
<evidence type="ECO:0000256" key="5">
    <source>
        <dbReference type="ARBA" id="ARBA00022679"/>
    </source>
</evidence>
<feature type="modified residue" description="2-(S-cysteinyl)pyruvic acid O-phosphothioketal" evidence="12">
    <location>
        <position position="114"/>
    </location>
</feature>
<comment type="function">
    <text evidence="12">Cell wall formation. Adds enolpyruvyl to UDP-N-acetylglucosamine.</text>
</comment>
<feature type="compositionally biased region" description="Basic and acidic residues" evidence="13">
    <location>
        <begin position="423"/>
        <end position="441"/>
    </location>
</feature>
<protein>
    <recommendedName>
        <fullName evidence="12">UDP-N-acetylglucosamine 1-carboxyvinyltransferase</fullName>
        <ecNumber evidence="12">2.5.1.7</ecNumber>
    </recommendedName>
    <alternativeName>
        <fullName evidence="12">Enoylpyruvate transferase</fullName>
    </alternativeName>
    <alternativeName>
        <fullName evidence="12">UDP-N-acetylglucosamine enolpyruvyl transferase</fullName>
        <shortName evidence="12">EPT</shortName>
    </alternativeName>
</protein>
<feature type="domain" description="Enolpyruvate transferase" evidence="14">
    <location>
        <begin position="6"/>
        <end position="404"/>
    </location>
</feature>
<evidence type="ECO:0000256" key="9">
    <source>
        <dbReference type="ARBA" id="ARBA00023316"/>
    </source>
</evidence>
<feature type="region of interest" description="Disordered" evidence="13">
    <location>
        <begin position="421"/>
        <end position="470"/>
    </location>
</feature>
<dbReference type="PANTHER" id="PTHR43783:SF1">
    <property type="entry name" value="UDP-N-ACETYLGLUCOSAMINE 1-CARBOXYVINYLTRANSFERASE"/>
    <property type="match status" value="1"/>
</dbReference>
<keyword evidence="5 12" id="KW-0808">Transferase</keyword>